<dbReference type="EMBL" id="AB931172">
    <property type="protein sequence ID" value="BAP81903.1"/>
    <property type="molecule type" value="Genomic_DNA"/>
</dbReference>
<dbReference type="Gene3D" id="1.10.260.40">
    <property type="entry name" value="lambda repressor-like DNA-binding domains"/>
    <property type="match status" value="1"/>
</dbReference>
<dbReference type="SUPFAM" id="SSF47413">
    <property type="entry name" value="lambda repressor-like DNA-binding domains"/>
    <property type="match status" value="1"/>
</dbReference>
<evidence type="ECO:0000313" key="1">
    <source>
        <dbReference type="EMBL" id="BAP81903.1"/>
    </source>
</evidence>
<dbReference type="Proteomes" id="UP000030048">
    <property type="component" value="Segment"/>
</dbReference>
<protein>
    <submittedName>
        <fullName evidence="1">Uncharacterized protein</fullName>
    </submittedName>
</protein>
<evidence type="ECO:0000313" key="2">
    <source>
        <dbReference type="Proteomes" id="UP000030048"/>
    </source>
</evidence>
<proteinExistence type="predicted"/>
<dbReference type="RefSeq" id="YP_010084003.1">
    <property type="nucleotide sequence ID" value="NC_055054.1"/>
</dbReference>
<dbReference type="GO" id="GO:0003677">
    <property type="term" value="F:DNA binding"/>
    <property type="evidence" value="ECO:0007669"/>
    <property type="project" value="InterPro"/>
</dbReference>
<sequence length="156" mass="17262">MRVEKYLNAVIERHGLKNDTALADLLGINKSAVSHYRTGRRTMSNEECLHLTQLLEMENPLPIIMAADMDRAERTGQHSLWEVFSKRMAASNATAALLLVLVASATNFVAPSPAEAAPLSHSTGQRFILCKIARRLRERLQQALRAVQTSPKTAPC</sequence>
<dbReference type="KEGG" id="vg:65073030"/>
<dbReference type="GeneID" id="65073030"/>
<name>A0A097ZPI9_9VIRU</name>
<organism evidence="1 2">
    <name type="scientific">Ralstonia phage RS611</name>
    <dbReference type="NCBI Taxonomy" id="1497850"/>
    <lineage>
        <taxon>Viruses</taxon>
        <taxon>Monodnaviria</taxon>
        <taxon>Loebvirae</taxon>
        <taxon>Hofneiviricota</taxon>
        <taxon>Faserviricetes</taxon>
        <taxon>Tubulavirales</taxon>
        <taxon>Inoviridae</taxon>
        <taxon>Restivirus</taxon>
        <taxon>Restivirus RSS1</taxon>
    </lineage>
</organism>
<dbReference type="InterPro" id="IPR010982">
    <property type="entry name" value="Lambda_DNA-bd_dom_sf"/>
</dbReference>
<reference evidence="1 2" key="1">
    <citation type="submission" date="2014-04" db="EMBL/GenBank/DDBJ databases">
        <title>Complete genome sequence of a filamentous bacteriophage RS611 that is infectious to phytopathogen Ralstonia solanacearum.</title>
        <authorList>
            <person name="Van T.T.B."/>
            <person name="Yoshida S."/>
            <person name="Miki K."/>
            <person name="Kondo A."/>
            <person name="Kamei K."/>
        </authorList>
    </citation>
    <scope>NUCLEOTIDE SEQUENCE [LARGE SCALE GENOMIC DNA]</scope>
</reference>
<accession>A0A097ZPI9</accession>